<dbReference type="Pfam" id="PF12974">
    <property type="entry name" value="Phosphonate-bd"/>
    <property type="match status" value="1"/>
</dbReference>
<comment type="function">
    <text evidence="9">Putative oxygen sensor; modulates the activity of FixJ, a transcriptional activator of nitrogen fixation fixK gene. FixL probably acts as a kinase that phosphorylates FixJ.</text>
</comment>
<dbReference type="PANTHER" id="PTHR43065">
    <property type="entry name" value="SENSOR HISTIDINE KINASE"/>
    <property type="match status" value="1"/>
</dbReference>
<evidence type="ECO:0000256" key="9">
    <source>
        <dbReference type="ARBA" id="ARBA00059827"/>
    </source>
</evidence>
<evidence type="ECO:0000256" key="2">
    <source>
        <dbReference type="ARBA" id="ARBA00012438"/>
    </source>
</evidence>
<evidence type="ECO:0000259" key="14">
    <source>
        <dbReference type="PROSITE" id="PS50112"/>
    </source>
</evidence>
<evidence type="ECO:0000256" key="12">
    <source>
        <dbReference type="SAM" id="Phobius"/>
    </source>
</evidence>
<dbReference type="PANTHER" id="PTHR43065:SF46">
    <property type="entry name" value="C4-DICARBOXYLATE TRANSPORT SENSOR PROTEIN DCTB"/>
    <property type="match status" value="1"/>
</dbReference>
<keyword evidence="8" id="KW-0902">Two-component regulatory system</keyword>
<dbReference type="GO" id="GO:0005524">
    <property type="term" value="F:ATP binding"/>
    <property type="evidence" value="ECO:0007669"/>
    <property type="project" value="UniProtKB-KW"/>
</dbReference>
<feature type="transmembrane region" description="Helical" evidence="12">
    <location>
        <begin position="315"/>
        <end position="336"/>
    </location>
</feature>
<organism evidence="15 16">
    <name type="scientific">Candidatus Tenderia electrophaga</name>
    <dbReference type="NCBI Taxonomy" id="1748243"/>
    <lineage>
        <taxon>Bacteria</taxon>
        <taxon>Pseudomonadati</taxon>
        <taxon>Pseudomonadota</taxon>
        <taxon>Gammaproteobacteria</taxon>
        <taxon>Candidatus Tenderiales</taxon>
        <taxon>Candidatus Tenderiaceae</taxon>
        <taxon>Candidatus Tenderia</taxon>
    </lineage>
</organism>
<evidence type="ECO:0000256" key="10">
    <source>
        <dbReference type="ARBA" id="ARBA00070616"/>
    </source>
</evidence>
<dbReference type="GO" id="GO:0000155">
    <property type="term" value="F:phosphorelay sensor kinase activity"/>
    <property type="evidence" value="ECO:0007669"/>
    <property type="project" value="InterPro"/>
</dbReference>
<dbReference type="InterPro" id="IPR000014">
    <property type="entry name" value="PAS"/>
</dbReference>
<keyword evidence="4" id="KW-0808">Transferase</keyword>
<evidence type="ECO:0000256" key="7">
    <source>
        <dbReference type="ARBA" id="ARBA00022840"/>
    </source>
</evidence>
<dbReference type="SUPFAM" id="SSF53850">
    <property type="entry name" value="Periplasmic binding protein-like II"/>
    <property type="match status" value="1"/>
</dbReference>
<dbReference type="SMART" id="SM00387">
    <property type="entry name" value="HATPase_c"/>
    <property type="match status" value="1"/>
</dbReference>
<evidence type="ECO:0000256" key="8">
    <source>
        <dbReference type="ARBA" id="ARBA00023012"/>
    </source>
</evidence>
<dbReference type="NCBIfam" id="TIGR00229">
    <property type="entry name" value="sensory_box"/>
    <property type="match status" value="1"/>
</dbReference>
<dbReference type="SUPFAM" id="SSF55874">
    <property type="entry name" value="ATPase domain of HSP90 chaperone/DNA topoisomerase II/histidine kinase"/>
    <property type="match status" value="1"/>
</dbReference>
<dbReference type="Pfam" id="PF00989">
    <property type="entry name" value="PAS"/>
    <property type="match status" value="1"/>
</dbReference>
<proteinExistence type="predicted"/>
<keyword evidence="11" id="KW-0175">Coiled coil</keyword>
<evidence type="ECO:0000313" key="16">
    <source>
        <dbReference type="Proteomes" id="UP000055136"/>
    </source>
</evidence>
<dbReference type="InterPro" id="IPR036097">
    <property type="entry name" value="HisK_dim/P_sf"/>
</dbReference>
<sequence>MIIGLMLDGGAVAAEANAAWIRIGVLTKGNEPLTLQRWSSTADYLHQHIAARHFRIVPLDFSQIEAAVSGAEIDFLLANPAIFAEMETAYGAAAMLTLKRRVLAERSAAVFAGAIVVKAGRHDLRGIEHLKNMRFAAVDPTSFGGWAMAWRQMKLNAIDPFVDLAGIKFLGSHEAVVQAVLDGTVDAGTVRTGVLEQMASTGRLDLDQVHVMMEQGGALGHPSFELSLLHSTAYYPEWPLASLPHTDSQLVKQVALALLAMNAGDPAARAAGIAGWQPPANYLPVHDLMRDLKLAQYQHFGEVELLDAARQHWRWAALIVLALLLLTALVVYVLRLNRHNAGINRRLRTKNQRIQESEQRLAAILDNVLEAVVTIDFAGNIQTFNRAAEMIFGYRQHEVVGCNVSMLMPAPVAAGHDQFIGNYIRTGEATIIGIGRESEGLRKNGEVFPLELAVSEVALRGERMFVGILRDLSEKKAHEERRRQMERLEALSKMAGGFAHEFNNLLSSIVGYTDMLLLELGDAPERTADLRQVMDAALRAKLLVKQLLDVSRSDYEAALVLMPQKIVTEVVELLQSLLPDGAEIHSDLQCQACQVLMSPLNFQQIVMNLGMNAIEALAEGGRIDISLECGPLDERVAADMDDLAAGEYAVLTVSDDGRGIAAERLAHIFEPVFTNHDVVKDQVVGLAAIKEIIHRHHGAVEVHSAPGTGTCFKVYLPCTRAG</sequence>
<dbReference type="PRINTS" id="PR00344">
    <property type="entry name" value="BCTRLSENSOR"/>
</dbReference>
<dbReference type="InterPro" id="IPR005467">
    <property type="entry name" value="His_kinase_dom"/>
</dbReference>
<evidence type="ECO:0000313" key="15">
    <source>
        <dbReference type="EMBL" id="ALP54344.1"/>
    </source>
</evidence>
<dbReference type="GO" id="GO:0006355">
    <property type="term" value="P:regulation of DNA-templated transcription"/>
    <property type="evidence" value="ECO:0007669"/>
    <property type="project" value="InterPro"/>
</dbReference>
<keyword evidence="12" id="KW-1133">Transmembrane helix</keyword>
<evidence type="ECO:0000256" key="5">
    <source>
        <dbReference type="ARBA" id="ARBA00022741"/>
    </source>
</evidence>
<accession>A0A0S2TGT0</accession>
<evidence type="ECO:0000256" key="1">
    <source>
        <dbReference type="ARBA" id="ARBA00000085"/>
    </source>
</evidence>
<protein>
    <recommendedName>
        <fullName evidence="10">Sensor protein FixL</fullName>
        <ecNumber evidence="2">2.7.13.3</ecNumber>
    </recommendedName>
</protein>
<dbReference type="InterPro" id="IPR035965">
    <property type="entry name" value="PAS-like_dom_sf"/>
</dbReference>
<keyword evidence="3" id="KW-0597">Phosphoprotein</keyword>
<keyword evidence="16" id="KW-1185">Reference proteome</keyword>
<feature type="coiled-coil region" evidence="11">
    <location>
        <begin position="340"/>
        <end position="367"/>
    </location>
</feature>
<evidence type="ECO:0000256" key="3">
    <source>
        <dbReference type="ARBA" id="ARBA00022553"/>
    </source>
</evidence>
<evidence type="ECO:0000259" key="13">
    <source>
        <dbReference type="PROSITE" id="PS50109"/>
    </source>
</evidence>
<dbReference type="AlphaFoldDB" id="A0A0S2TGT0"/>
<evidence type="ECO:0000256" key="4">
    <source>
        <dbReference type="ARBA" id="ARBA00022679"/>
    </source>
</evidence>
<gene>
    <name evidence="15" type="ORF">Tel_14975</name>
</gene>
<dbReference type="InterPro" id="IPR013767">
    <property type="entry name" value="PAS_fold"/>
</dbReference>
<feature type="domain" description="Histidine kinase" evidence="13">
    <location>
        <begin position="497"/>
        <end position="720"/>
    </location>
</feature>
<name>A0A0S2TGT0_9GAMM</name>
<keyword evidence="5" id="KW-0547">Nucleotide-binding</keyword>
<reference evidence="15" key="1">
    <citation type="submission" date="2015-10" db="EMBL/GenBank/DDBJ databases">
        <title>Description of Candidatus Tenderia electrophaga gen. nov, sp. nov., an Uncultivated Electroautotroph from a Biocathode Enrichment.</title>
        <authorList>
            <person name="Eddie B.J."/>
            <person name="Malanoski A.P."/>
            <person name="Wang Z."/>
            <person name="Hall R.J."/>
            <person name="Oh S.D."/>
            <person name="Heiner C."/>
            <person name="Lin B."/>
            <person name="Strycharz-Glaven S.M."/>
        </authorList>
    </citation>
    <scope>NUCLEOTIDE SEQUENCE [LARGE SCALE GENOMIC DNA]</scope>
    <source>
        <strain evidence="15">NRL1</strain>
    </source>
</reference>
<dbReference type="Gene3D" id="1.10.287.130">
    <property type="match status" value="1"/>
</dbReference>
<dbReference type="PROSITE" id="PS50112">
    <property type="entry name" value="PAS"/>
    <property type="match status" value="1"/>
</dbReference>
<dbReference type="STRING" id="1748243.Tel_14975"/>
<dbReference type="SMART" id="SM00388">
    <property type="entry name" value="HisKA"/>
    <property type="match status" value="1"/>
</dbReference>
<keyword evidence="6" id="KW-0418">Kinase</keyword>
<dbReference type="Gene3D" id="3.30.565.10">
    <property type="entry name" value="Histidine kinase-like ATPase, C-terminal domain"/>
    <property type="match status" value="1"/>
</dbReference>
<dbReference type="FunFam" id="3.30.450.20:FF:000060">
    <property type="entry name" value="Sensor protein FixL"/>
    <property type="match status" value="1"/>
</dbReference>
<dbReference type="Proteomes" id="UP000055136">
    <property type="component" value="Chromosome"/>
</dbReference>
<dbReference type="InterPro" id="IPR003661">
    <property type="entry name" value="HisK_dim/P_dom"/>
</dbReference>
<evidence type="ECO:0000256" key="6">
    <source>
        <dbReference type="ARBA" id="ARBA00022777"/>
    </source>
</evidence>
<dbReference type="SMART" id="SM00091">
    <property type="entry name" value="PAS"/>
    <property type="match status" value="1"/>
</dbReference>
<comment type="catalytic activity">
    <reaction evidence="1">
        <text>ATP + protein L-histidine = ADP + protein N-phospho-L-histidine.</text>
        <dbReference type="EC" id="2.7.13.3"/>
    </reaction>
</comment>
<feature type="domain" description="PAS" evidence="14">
    <location>
        <begin position="357"/>
        <end position="409"/>
    </location>
</feature>
<dbReference type="Pfam" id="PF00512">
    <property type="entry name" value="HisKA"/>
    <property type="match status" value="1"/>
</dbReference>
<dbReference type="CDD" id="cd00130">
    <property type="entry name" value="PAS"/>
    <property type="match status" value="1"/>
</dbReference>
<dbReference type="Gene3D" id="3.40.190.10">
    <property type="entry name" value="Periplasmic binding protein-like II"/>
    <property type="match status" value="2"/>
</dbReference>
<dbReference type="PROSITE" id="PS50109">
    <property type="entry name" value="HIS_KIN"/>
    <property type="match status" value="1"/>
</dbReference>
<dbReference type="Gene3D" id="3.30.450.20">
    <property type="entry name" value="PAS domain"/>
    <property type="match status" value="1"/>
</dbReference>
<dbReference type="EC" id="2.7.13.3" evidence="2"/>
<keyword evidence="12" id="KW-0812">Transmembrane</keyword>
<keyword evidence="7" id="KW-0067">ATP-binding</keyword>
<keyword evidence="12" id="KW-0472">Membrane</keyword>
<dbReference type="EMBL" id="CP013099">
    <property type="protein sequence ID" value="ALP54344.1"/>
    <property type="molecule type" value="Genomic_DNA"/>
</dbReference>
<dbReference type="Pfam" id="PF02518">
    <property type="entry name" value="HATPase_c"/>
    <property type="match status" value="1"/>
</dbReference>
<evidence type="ECO:0000256" key="11">
    <source>
        <dbReference type="SAM" id="Coils"/>
    </source>
</evidence>
<dbReference type="KEGG" id="tee:Tel_14975"/>
<dbReference type="InterPro" id="IPR004358">
    <property type="entry name" value="Sig_transdc_His_kin-like_C"/>
</dbReference>
<dbReference type="SUPFAM" id="SSF47384">
    <property type="entry name" value="Homodimeric domain of signal transducing histidine kinase"/>
    <property type="match status" value="1"/>
</dbReference>
<dbReference type="InterPro" id="IPR003594">
    <property type="entry name" value="HATPase_dom"/>
</dbReference>
<dbReference type="SUPFAM" id="SSF55785">
    <property type="entry name" value="PYP-like sensor domain (PAS domain)"/>
    <property type="match status" value="1"/>
</dbReference>
<dbReference type="InterPro" id="IPR036890">
    <property type="entry name" value="HATPase_C_sf"/>
</dbReference>